<evidence type="ECO:0000313" key="2">
    <source>
        <dbReference type="Proteomes" id="UP000187408"/>
    </source>
</evidence>
<accession>A0A1R1MKR2</accession>
<dbReference type="STRING" id="1914305.BLW93_05570"/>
<dbReference type="EMBL" id="MOEN01000018">
    <property type="protein sequence ID" value="OMH40395.1"/>
    <property type="molecule type" value="Genomic_DNA"/>
</dbReference>
<sequence>MGFWDLFKNITEEEKLNDLIGLSKHLIEREEEAFIKRKLQQNEDNSSKKKVNNRKNKTTISYKCGFPYGINNGETPIRINFNSFEWNFGDSSTDIFLTEDDDFIDALMGILNYYYFLLFDYNCFSSHSFDNTFNNFEDDF</sequence>
<comment type="caution">
    <text evidence="1">The sequence shown here is derived from an EMBL/GenBank/DDBJ whole genome shotgun (WGS) entry which is preliminary data.</text>
</comment>
<dbReference type="OrthoDB" id="16417at2"/>
<proteinExistence type="predicted"/>
<dbReference type="AlphaFoldDB" id="A0A1R1MKR2"/>
<keyword evidence="2" id="KW-1185">Reference proteome</keyword>
<dbReference type="RefSeq" id="WP_076713115.1">
    <property type="nucleotide sequence ID" value="NZ_MOEN01000018.1"/>
</dbReference>
<organism evidence="1 2">
    <name type="scientific">Desulfurobacterium indicum</name>
    <dbReference type="NCBI Taxonomy" id="1914305"/>
    <lineage>
        <taxon>Bacteria</taxon>
        <taxon>Pseudomonadati</taxon>
        <taxon>Aquificota</taxon>
        <taxon>Aquificia</taxon>
        <taxon>Desulfurobacteriales</taxon>
        <taxon>Desulfurobacteriaceae</taxon>
        <taxon>Desulfurobacterium</taxon>
    </lineage>
</organism>
<reference evidence="1 2" key="1">
    <citation type="submission" date="2016-10" db="EMBL/GenBank/DDBJ databases">
        <title>Genome sequence of a sulfur-reducing bacterium Desulfurobacterium indicum K6013.</title>
        <authorList>
            <person name="Cao J."/>
            <person name="Shao Z."/>
            <person name="Alain K."/>
            <person name="Jebbar M."/>
        </authorList>
    </citation>
    <scope>NUCLEOTIDE SEQUENCE [LARGE SCALE GENOMIC DNA]</scope>
    <source>
        <strain evidence="1 2">K6013</strain>
    </source>
</reference>
<evidence type="ECO:0000313" key="1">
    <source>
        <dbReference type="EMBL" id="OMH40395.1"/>
    </source>
</evidence>
<gene>
    <name evidence="1" type="ORF">BLW93_05570</name>
</gene>
<name>A0A1R1MKR2_9BACT</name>
<protein>
    <submittedName>
        <fullName evidence="1">Uncharacterized protein</fullName>
    </submittedName>
</protein>
<dbReference type="Proteomes" id="UP000187408">
    <property type="component" value="Unassembled WGS sequence"/>
</dbReference>